<feature type="compositionally biased region" description="Polar residues" evidence="1">
    <location>
        <begin position="372"/>
        <end position="383"/>
    </location>
</feature>
<accession>F4S749</accession>
<feature type="region of interest" description="Disordered" evidence="1">
    <location>
        <begin position="35"/>
        <end position="134"/>
    </location>
</feature>
<dbReference type="InParanoid" id="F4S749"/>
<feature type="compositionally biased region" description="Basic and acidic residues" evidence="1">
    <location>
        <begin position="111"/>
        <end position="122"/>
    </location>
</feature>
<feature type="compositionally biased region" description="Polar residues" evidence="1">
    <location>
        <begin position="348"/>
        <end position="364"/>
    </location>
</feature>
<evidence type="ECO:0000313" key="2">
    <source>
        <dbReference type="EMBL" id="EGF99446.1"/>
    </source>
</evidence>
<dbReference type="KEGG" id="mlr:MELLADRAFT_118281"/>
<feature type="compositionally biased region" description="Polar residues" evidence="1">
    <location>
        <begin position="288"/>
        <end position="298"/>
    </location>
</feature>
<dbReference type="RefSeq" id="XP_007417254.1">
    <property type="nucleotide sequence ID" value="XM_007417192.1"/>
</dbReference>
<name>F4S749_MELLP</name>
<dbReference type="VEuPathDB" id="FungiDB:MELLADRAFT_118281"/>
<proteinExistence type="predicted"/>
<keyword evidence="3" id="KW-1185">Reference proteome</keyword>
<evidence type="ECO:0000313" key="3">
    <source>
        <dbReference type="Proteomes" id="UP000001072"/>
    </source>
</evidence>
<dbReference type="HOGENOM" id="CLU_362110_0_0_1"/>
<feature type="compositionally biased region" description="Basic and acidic residues" evidence="1">
    <location>
        <begin position="299"/>
        <end position="332"/>
    </location>
</feature>
<feature type="region of interest" description="Disordered" evidence="1">
    <location>
        <begin position="283"/>
        <end position="461"/>
    </location>
</feature>
<sequence>MRLTHQNLTSHTILHSKFNFNNVQNYLNSQQNLETNQRNSGQDLIPEHSKDNEETQTRHKKTQETKKKETRNCPQDGPRATKLSGFDNWSSSSSIPLKARVPKSNQSITNEKVENQTKENGKGKNQVKKGNGEKIKVRIETTKPKSKRKREEEEMVLKETKDSIVNREKILNERKEARRKKAAIVQDQSIPIHERLKRDAKSKVDPETLNPKRRSTTLNAAIEGLESIPKSKTIKHQGRITIGRSNTFGIFQKNVSSSKLKPTPRKGSGDLVFNELKFLDKKKRIRSSTKSQSPATEKNLNDKPHDQTSGSESDKVDSQKNDKTKKTRKEVASDSSVREPCAQEDLRTSISSHSDTDNQHSANSLRLRRNGRLTSCPSASLEGTSPKKARKMYDDHKQTSPVSSQHDPKSPDPPEISIHDGTALEDPLVLSRRPSGGDSNFKSTPELPLRSVPVDQMSNNTQTNNSLDRLIMACEADMPVIYDHITQDRSCHSHGSQVDCHTSLLSFEMEEAVNDPRFIRPSSLQYQQEFLDDDDDEAYYTTTELAEGLFLEDPVEYIYEEDFLCSPEIDEEFEVDRYGSRLDHHSYGPLESVDHRTYSRSNAPQALEYRGSHQKDVFDSPAVGEELDIHLYGSGPSRYALHHQADYLDHPVEPLEDFDSHLLLSQPDHPDTYEDLPETDHTFGRYEPNQDMIDQSDIYFDPSPSEDLNNQYLEMREMGIMMECERLPFRNRIGFEESRKRLKLDDDDRLKLKSRSAIEGAPPGFEWTASRA</sequence>
<dbReference type="EMBL" id="GL883158">
    <property type="protein sequence ID" value="EGF99446.1"/>
    <property type="molecule type" value="Genomic_DNA"/>
</dbReference>
<organism evidence="3">
    <name type="scientific">Melampsora larici-populina (strain 98AG31 / pathotype 3-4-7)</name>
    <name type="common">Poplar leaf rust fungus</name>
    <dbReference type="NCBI Taxonomy" id="747676"/>
    <lineage>
        <taxon>Eukaryota</taxon>
        <taxon>Fungi</taxon>
        <taxon>Dikarya</taxon>
        <taxon>Basidiomycota</taxon>
        <taxon>Pucciniomycotina</taxon>
        <taxon>Pucciniomycetes</taxon>
        <taxon>Pucciniales</taxon>
        <taxon>Melampsoraceae</taxon>
        <taxon>Melampsora</taxon>
    </lineage>
</organism>
<evidence type="ECO:0000256" key="1">
    <source>
        <dbReference type="SAM" id="MobiDB-lite"/>
    </source>
</evidence>
<protein>
    <submittedName>
        <fullName evidence="2">Uncharacterized protein</fullName>
    </submittedName>
</protein>
<dbReference type="Proteomes" id="UP000001072">
    <property type="component" value="Unassembled WGS sequence"/>
</dbReference>
<reference evidence="3" key="1">
    <citation type="journal article" date="2011" name="Proc. Natl. Acad. Sci. U.S.A.">
        <title>Obligate biotrophy features unraveled by the genomic analysis of rust fungi.</title>
        <authorList>
            <person name="Duplessis S."/>
            <person name="Cuomo C.A."/>
            <person name="Lin Y.-C."/>
            <person name="Aerts A."/>
            <person name="Tisserant E."/>
            <person name="Veneault-Fourrey C."/>
            <person name="Joly D.L."/>
            <person name="Hacquard S."/>
            <person name="Amselem J."/>
            <person name="Cantarel B.L."/>
            <person name="Chiu R."/>
            <person name="Coutinho P.M."/>
            <person name="Feau N."/>
            <person name="Field M."/>
            <person name="Frey P."/>
            <person name="Gelhaye E."/>
            <person name="Goldberg J."/>
            <person name="Grabherr M.G."/>
            <person name="Kodira C.D."/>
            <person name="Kohler A."/>
            <person name="Kuees U."/>
            <person name="Lindquist E.A."/>
            <person name="Lucas S.M."/>
            <person name="Mago R."/>
            <person name="Mauceli E."/>
            <person name="Morin E."/>
            <person name="Murat C."/>
            <person name="Pangilinan J.L."/>
            <person name="Park R."/>
            <person name="Pearson M."/>
            <person name="Quesneville H."/>
            <person name="Rouhier N."/>
            <person name="Sakthikumar S."/>
            <person name="Salamov A.A."/>
            <person name="Schmutz J."/>
            <person name="Selles B."/>
            <person name="Shapiro H."/>
            <person name="Tanguay P."/>
            <person name="Tuskan G.A."/>
            <person name="Henrissat B."/>
            <person name="Van de Peer Y."/>
            <person name="Rouze P."/>
            <person name="Ellis J.G."/>
            <person name="Dodds P.N."/>
            <person name="Schein J.E."/>
            <person name="Zhong S."/>
            <person name="Hamelin R.C."/>
            <person name="Grigoriev I.V."/>
            <person name="Szabo L.J."/>
            <person name="Martin F."/>
        </authorList>
    </citation>
    <scope>NUCLEOTIDE SEQUENCE [LARGE SCALE GENOMIC DNA]</scope>
    <source>
        <strain evidence="3">98AG31 / pathotype 3-4-7</strain>
    </source>
</reference>
<dbReference type="GeneID" id="18926193"/>
<dbReference type="AlphaFoldDB" id="F4S749"/>
<gene>
    <name evidence="2" type="ORF">MELLADRAFT_118281</name>
</gene>
<feature type="compositionally biased region" description="Basic and acidic residues" evidence="1">
    <location>
        <begin position="45"/>
        <end position="71"/>
    </location>
</feature>
<dbReference type="OrthoDB" id="2537141at2759"/>